<dbReference type="EMBL" id="CP009813">
    <property type="protein sequence ID" value="ATZ53837.1"/>
    <property type="molecule type" value="Genomic_DNA"/>
</dbReference>
<dbReference type="AlphaFoldDB" id="A0A384JTX6"/>
<organism evidence="5 6">
    <name type="scientific">Botryotinia fuckeliana (strain B05.10)</name>
    <name type="common">Noble rot fungus</name>
    <name type="synonym">Botrytis cinerea</name>
    <dbReference type="NCBI Taxonomy" id="332648"/>
    <lineage>
        <taxon>Eukaryota</taxon>
        <taxon>Fungi</taxon>
        <taxon>Dikarya</taxon>
        <taxon>Ascomycota</taxon>
        <taxon>Pezizomycotina</taxon>
        <taxon>Leotiomycetes</taxon>
        <taxon>Helotiales</taxon>
        <taxon>Sclerotiniaceae</taxon>
        <taxon>Botrytis</taxon>
    </lineage>
</organism>
<evidence type="ECO:0000313" key="6">
    <source>
        <dbReference type="Proteomes" id="UP000001798"/>
    </source>
</evidence>
<dbReference type="VEuPathDB" id="FungiDB:Bcin09g06080"/>
<keyword evidence="6" id="KW-1185">Reference proteome</keyword>
<dbReference type="KEGG" id="bfu:BCIN_09g06080"/>
<protein>
    <submittedName>
        <fullName evidence="5">Uncharacterized protein</fullName>
    </submittedName>
</protein>
<proteinExistence type="predicted"/>
<dbReference type="InterPro" id="IPR029044">
    <property type="entry name" value="Nucleotide-diphossugar_trans"/>
</dbReference>
<keyword evidence="3" id="KW-1133">Transmembrane helix</keyword>
<dbReference type="GO" id="GO:0005737">
    <property type="term" value="C:cytoplasm"/>
    <property type="evidence" value="ECO:0007669"/>
    <property type="project" value="TreeGrafter"/>
</dbReference>
<reference evidence="5 6" key="2">
    <citation type="journal article" date="2012" name="Eukaryot. Cell">
        <title>Genome update of Botrytis cinerea strains B05.10 and T4.</title>
        <authorList>
            <person name="Staats M."/>
            <person name="van Kan J.A."/>
        </authorList>
    </citation>
    <scope>NUCLEOTIDE SEQUENCE [LARGE SCALE GENOMIC DNA]</scope>
    <source>
        <strain evidence="5 6">B05.10</strain>
    </source>
</reference>
<accession>A0A384JTX6</accession>
<dbReference type="GO" id="GO:0016020">
    <property type="term" value="C:membrane"/>
    <property type="evidence" value="ECO:0007669"/>
    <property type="project" value="UniProtKB-SubCell"/>
</dbReference>
<dbReference type="Pfam" id="PF13704">
    <property type="entry name" value="Glyco_tranf_2_4"/>
    <property type="match status" value="1"/>
</dbReference>
<keyword evidence="2" id="KW-0812">Transmembrane</keyword>
<dbReference type="GO" id="GO:0016757">
    <property type="term" value="F:glycosyltransferase activity"/>
    <property type="evidence" value="ECO:0007669"/>
    <property type="project" value="TreeGrafter"/>
</dbReference>
<evidence type="ECO:0000256" key="4">
    <source>
        <dbReference type="SAM" id="MobiDB-lite"/>
    </source>
</evidence>
<feature type="compositionally biased region" description="Polar residues" evidence="4">
    <location>
        <begin position="118"/>
        <end position="133"/>
    </location>
</feature>
<keyword evidence="3" id="KW-0472">Membrane</keyword>
<reference evidence="5 6" key="3">
    <citation type="journal article" date="2017" name="Mol. Plant Pathol.">
        <title>A gapless genome sequence of the fungus Botrytis cinerea.</title>
        <authorList>
            <person name="Van Kan J.A."/>
            <person name="Stassen J.H."/>
            <person name="Mosbach A."/>
            <person name="Van Der Lee T.A."/>
            <person name="Faino L."/>
            <person name="Farmer A.D."/>
            <person name="Papasotiriou D.G."/>
            <person name="Zhou S."/>
            <person name="Seidl M.F."/>
            <person name="Cottam E."/>
            <person name="Edel D."/>
            <person name="Hahn M."/>
            <person name="Schwartz D.C."/>
            <person name="Dietrich R.A."/>
            <person name="Widdison S."/>
            <person name="Scalliet G."/>
        </authorList>
    </citation>
    <scope>NUCLEOTIDE SEQUENCE [LARGE SCALE GENOMIC DNA]</scope>
    <source>
        <strain evidence="5 6">B05.10</strain>
    </source>
</reference>
<evidence type="ECO:0000256" key="1">
    <source>
        <dbReference type="ARBA" id="ARBA00004167"/>
    </source>
</evidence>
<comment type="subcellular location">
    <subcellularLocation>
        <location evidence="1">Membrane</location>
        <topology evidence="1">Single-pass membrane protein</topology>
    </subcellularLocation>
</comment>
<name>A0A384JTX6_BOTFB</name>
<dbReference type="Proteomes" id="UP000001798">
    <property type="component" value="Chromosome 9"/>
</dbReference>
<dbReference type="SUPFAM" id="SSF53448">
    <property type="entry name" value="Nucleotide-diphospho-sugar transferases"/>
    <property type="match status" value="1"/>
</dbReference>
<dbReference type="GeneID" id="5432255"/>
<dbReference type="PANTHER" id="PTHR21461">
    <property type="entry name" value="GLYCOSYLTRANSFERASE FAMILY 92 PROTEIN"/>
    <property type="match status" value="1"/>
</dbReference>
<sequence length="411" mass="46942">MTKIGRSQINHFKSSVRIKSPLRFAIFPHHLSKMLFNFLSGAHGIPWKSIFLCVSALVMIHYMLVDIQPNDEPIPETTEIVEAIDMIPSPTPSKHAGSAGTFDEFKAMLGIFGGTETSNSEDASLSEDTTSLGTLGPGHKMKKPFLGSKQDTRDDEYVSVCMAVKDQQHDLREFFIHHYYHLGIKRFYIMDDGSDPPLSEMEDLGIPREHVTFQYFNKSEHTYYMQEHVYKLCVEKYRSNHTWMAFIDADEYLEMTGKEILNEFLESYEEDQHVGAVYVSWMTHSSAGLLKRPKSVRQAYIDCIWDGEGHNVLGKTIAKLSLYAGPNTVHQVRCKDGAIIVDENGIQAPLRRYSPTRDRIALHHYALKSREEYQEKVDRGNAMSTPKNWGFWDSVEGMAGIECLSMTEYYP</sequence>
<evidence type="ECO:0000256" key="3">
    <source>
        <dbReference type="ARBA" id="ARBA00022989"/>
    </source>
</evidence>
<reference evidence="5 6" key="1">
    <citation type="journal article" date="2011" name="PLoS Genet.">
        <title>Genomic analysis of the necrotrophic fungal pathogens Sclerotinia sclerotiorum and Botrytis cinerea.</title>
        <authorList>
            <person name="Amselem J."/>
            <person name="Cuomo C.A."/>
            <person name="van Kan J.A."/>
            <person name="Viaud M."/>
            <person name="Benito E.P."/>
            <person name="Couloux A."/>
            <person name="Coutinho P.M."/>
            <person name="de Vries R.P."/>
            <person name="Dyer P.S."/>
            <person name="Fillinger S."/>
            <person name="Fournier E."/>
            <person name="Gout L."/>
            <person name="Hahn M."/>
            <person name="Kohn L."/>
            <person name="Lapalu N."/>
            <person name="Plummer K.M."/>
            <person name="Pradier J.M."/>
            <person name="Quevillon E."/>
            <person name="Sharon A."/>
            <person name="Simon A."/>
            <person name="ten Have A."/>
            <person name="Tudzynski B."/>
            <person name="Tudzynski P."/>
            <person name="Wincker P."/>
            <person name="Andrew M."/>
            <person name="Anthouard V."/>
            <person name="Beever R.E."/>
            <person name="Beffa R."/>
            <person name="Benoit I."/>
            <person name="Bouzid O."/>
            <person name="Brault B."/>
            <person name="Chen Z."/>
            <person name="Choquer M."/>
            <person name="Collemare J."/>
            <person name="Cotton P."/>
            <person name="Danchin E.G."/>
            <person name="Da Silva C."/>
            <person name="Gautier A."/>
            <person name="Giraud C."/>
            <person name="Giraud T."/>
            <person name="Gonzalez C."/>
            <person name="Grossetete S."/>
            <person name="Guldener U."/>
            <person name="Henrissat B."/>
            <person name="Howlett B.J."/>
            <person name="Kodira C."/>
            <person name="Kretschmer M."/>
            <person name="Lappartient A."/>
            <person name="Leroch M."/>
            <person name="Levis C."/>
            <person name="Mauceli E."/>
            <person name="Neuveglise C."/>
            <person name="Oeser B."/>
            <person name="Pearson M."/>
            <person name="Poulain J."/>
            <person name="Poussereau N."/>
            <person name="Quesneville H."/>
            <person name="Rascle C."/>
            <person name="Schumacher J."/>
            <person name="Segurens B."/>
            <person name="Sexton A."/>
            <person name="Silva E."/>
            <person name="Sirven C."/>
            <person name="Soanes D.M."/>
            <person name="Talbot N.J."/>
            <person name="Templeton M."/>
            <person name="Yandava C."/>
            <person name="Yarden O."/>
            <person name="Zeng Q."/>
            <person name="Rollins J.A."/>
            <person name="Lebrun M.H."/>
            <person name="Dickman M."/>
        </authorList>
    </citation>
    <scope>NUCLEOTIDE SEQUENCE [LARGE SCALE GENOMIC DNA]</scope>
    <source>
        <strain evidence="5 6">B05.10</strain>
    </source>
</reference>
<gene>
    <name evidence="5" type="ORF">BCIN_09g06080</name>
</gene>
<dbReference type="RefSeq" id="XP_001551742.2">
    <property type="nucleotide sequence ID" value="XM_001551692.2"/>
</dbReference>
<feature type="region of interest" description="Disordered" evidence="4">
    <location>
        <begin position="118"/>
        <end position="148"/>
    </location>
</feature>
<evidence type="ECO:0000256" key="2">
    <source>
        <dbReference type="ARBA" id="ARBA00022692"/>
    </source>
</evidence>
<dbReference type="OrthoDB" id="2526284at2759"/>
<evidence type="ECO:0000313" key="5">
    <source>
        <dbReference type="EMBL" id="ATZ53837.1"/>
    </source>
</evidence>
<dbReference type="PANTHER" id="PTHR21461:SF69">
    <property type="entry name" value="GLYCOSYLTRANSFERASE FAMILY 92 PROTEIN"/>
    <property type="match status" value="1"/>
</dbReference>